<dbReference type="CDD" id="cd18722">
    <property type="entry name" value="PIN_NicB-like"/>
    <property type="match status" value="1"/>
</dbReference>
<reference evidence="2 3" key="1">
    <citation type="journal article" date="2017" name="BMC Genomics">
        <title>Genome sequencing of 39 Akkermansia muciniphila isolates reveals its population structure, genomic and functional diverisity, and global distribution in mammalian gut microbiotas.</title>
        <authorList>
            <person name="Guo X."/>
            <person name="Li S."/>
            <person name="Zhang J."/>
            <person name="Wu F."/>
            <person name="Li X."/>
            <person name="Wu D."/>
            <person name="Zhang M."/>
            <person name="Ou Z."/>
            <person name="Jie Z."/>
            <person name="Yan Q."/>
            <person name="Li P."/>
            <person name="Yi J."/>
            <person name="Peng Y."/>
        </authorList>
    </citation>
    <scope>NUCLEOTIDE SEQUENCE [LARGE SCALE GENOMIC DNA]</scope>
    <source>
        <strain evidence="2 3">GP24</strain>
    </source>
</reference>
<dbReference type="Pfam" id="PF01936">
    <property type="entry name" value="NYN"/>
    <property type="match status" value="1"/>
</dbReference>
<feature type="domain" description="NYN" evidence="1">
    <location>
        <begin position="24"/>
        <end position="189"/>
    </location>
</feature>
<accession>A0A2N8HEY4</accession>
<dbReference type="InterPro" id="IPR021139">
    <property type="entry name" value="NYN"/>
</dbReference>
<gene>
    <name evidence="2" type="ORF">CXU22_03340</name>
</gene>
<sequence>MDARVAFHKGAALVCFYLLSFFMRTAVYIDGFNMYYGVLKGTAHKWVDLRKLMETLFPGETITEIKYFTAAVANVPRNPTQRDDQYAYWRAAIFHSRVQIIEGKFHQSIIRAALVNPPPNTMEVYKTEEKGSDVNLGAHLLMDAFLGKFDQAIVVTGDSDLVTPVSMVHHQLKKPVIVVNPQKKQKKMRRSYALQKASDSRRYKPFISTAALSGCQMPAVLQDQYGTVSKPADW</sequence>
<evidence type="ECO:0000313" key="3">
    <source>
        <dbReference type="Proteomes" id="UP000236000"/>
    </source>
</evidence>
<dbReference type="Gene3D" id="3.40.50.1010">
    <property type="entry name" value="5'-nuclease"/>
    <property type="match status" value="1"/>
</dbReference>
<dbReference type="GO" id="GO:0004540">
    <property type="term" value="F:RNA nuclease activity"/>
    <property type="evidence" value="ECO:0007669"/>
    <property type="project" value="InterPro"/>
</dbReference>
<name>A0A2N8HEY4_9BACT</name>
<dbReference type="EMBL" id="PJKA01000006">
    <property type="protein sequence ID" value="PNC18842.1"/>
    <property type="molecule type" value="Genomic_DNA"/>
</dbReference>
<organism evidence="2 3">
    <name type="scientific">Akkermansia muciniphila</name>
    <dbReference type="NCBI Taxonomy" id="239935"/>
    <lineage>
        <taxon>Bacteria</taxon>
        <taxon>Pseudomonadati</taxon>
        <taxon>Verrucomicrobiota</taxon>
        <taxon>Verrucomicrobiia</taxon>
        <taxon>Verrucomicrobiales</taxon>
        <taxon>Akkermansiaceae</taxon>
        <taxon>Akkermansia</taxon>
    </lineage>
</organism>
<dbReference type="Proteomes" id="UP000236000">
    <property type="component" value="Unassembled WGS sequence"/>
</dbReference>
<evidence type="ECO:0000259" key="1">
    <source>
        <dbReference type="Pfam" id="PF01936"/>
    </source>
</evidence>
<comment type="caution">
    <text evidence="2">The sequence shown here is derived from an EMBL/GenBank/DDBJ whole genome shotgun (WGS) entry which is preliminary data.</text>
</comment>
<protein>
    <submittedName>
        <fullName evidence="2">NYN domain-containing protein</fullName>
    </submittedName>
</protein>
<dbReference type="AlphaFoldDB" id="A0A2N8HEY4"/>
<evidence type="ECO:0000313" key="2">
    <source>
        <dbReference type="EMBL" id="PNC18842.1"/>
    </source>
</evidence>
<dbReference type="RefSeq" id="WP_102712542.1">
    <property type="nucleotide sequence ID" value="NZ_PJKA01000006.1"/>
</dbReference>
<proteinExistence type="predicted"/>
<dbReference type="OrthoDB" id="9809421at2"/>